<dbReference type="Proteomes" id="UP001283361">
    <property type="component" value="Unassembled WGS sequence"/>
</dbReference>
<comment type="caution">
    <text evidence="1">The sequence shown here is derived from an EMBL/GenBank/DDBJ whole genome shotgun (WGS) entry which is preliminary data.</text>
</comment>
<sequence>MFIYKSPIRSLSGALMLQLNRKPALHTKKKIPDPTNRSPMNLKSLVRRSTFHVDTMFDETSVN</sequence>
<dbReference type="AlphaFoldDB" id="A0AAE1BAL7"/>
<protein>
    <submittedName>
        <fullName evidence="1">Uncharacterized protein</fullName>
    </submittedName>
</protein>
<organism evidence="1 2">
    <name type="scientific">Elysia crispata</name>
    <name type="common">lettuce slug</name>
    <dbReference type="NCBI Taxonomy" id="231223"/>
    <lineage>
        <taxon>Eukaryota</taxon>
        <taxon>Metazoa</taxon>
        <taxon>Spiralia</taxon>
        <taxon>Lophotrochozoa</taxon>
        <taxon>Mollusca</taxon>
        <taxon>Gastropoda</taxon>
        <taxon>Heterobranchia</taxon>
        <taxon>Euthyneura</taxon>
        <taxon>Panpulmonata</taxon>
        <taxon>Sacoglossa</taxon>
        <taxon>Placobranchoidea</taxon>
        <taxon>Plakobranchidae</taxon>
        <taxon>Elysia</taxon>
    </lineage>
</organism>
<dbReference type="EMBL" id="JAWDGP010000216">
    <property type="protein sequence ID" value="KAK3802748.1"/>
    <property type="molecule type" value="Genomic_DNA"/>
</dbReference>
<accession>A0AAE1BAL7</accession>
<name>A0AAE1BAL7_9GAST</name>
<evidence type="ECO:0000313" key="2">
    <source>
        <dbReference type="Proteomes" id="UP001283361"/>
    </source>
</evidence>
<gene>
    <name evidence="1" type="ORF">RRG08_012263</name>
</gene>
<proteinExistence type="predicted"/>
<reference evidence="1" key="1">
    <citation type="journal article" date="2023" name="G3 (Bethesda)">
        <title>A reference genome for the long-term kleptoplast-retaining sea slug Elysia crispata morphotype clarki.</title>
        <authorList>
            <person name="Eastman K.E."/>
            <person name="Pendleton A.L."/>
            <person name="Shaikh M.A."/>
            <person name="Suttiyut T."/>
            <person name="Ogas R."/>
            <person name="Tomko P."/>
            <person name="Gavelis G."/>
            <person name="Widhalm J.R."/>
            <person name="Wisecaver J.H."/>
        </authorList>
    </citation>
    <scope>NUCLEOTIDE SEQUENCE</scope>
    <source>
        <strain evidence="1">ECLA1</strain>
    </source>
</reference>
<keyword evidence="2" id="KW-1185">Reference proteome</keyword>
<evidence type="ECO:0000313" key="1">
    <source>
        <dbReference type="EMBL" id="KAK3802748.1"/>
    </source>
</evidence>